<accession>A0AAN5PJG6</accession>
<organism evidence="1 2">
    <name type="scientific">Legionella pneumophila</name>
    <dbReference type="NCBI Taxonomy" id="446"/>
    <lineage>
        <taxon>Bacteria</taxon>
        <taxon>Pseudomonadati</taxon>
        <taxon>Pseudomonadota</taxon>
        <taxon>Gammaproteobacteria</taxon>
        <taxon>Legionellales</taxon>
        <taxon>Legionellaceae</taxon>
        <taxon>Legionella</taxon>
    </lineage>
</organism>
<protein>
    <submittedName>
        <fullName evidence="1">Uncharacterized protein</fullName>
    </submittedName>
</protein>
<comment type="caution">
    <text evidence="1">The sequence shown here is derived from an EMBL/GenBank/DDBJ whole genome shotgun (WGS) entry which is preliminary data.</text>
</comment>
<sequence>MRFTMITPVSPIYLKQEAKKLKKIQGLSMGKALDEVSKKLGFSNYRHYLNVYESNLKEPAPSKEALLKMISSERDMLKKMKIATSFIQQFKTPFRDVLNIINQFQHSRKAVQSICGKLNLMKKEIQSFLLNDFLSEEGQDEINFRAPYFIAKKIFISHLDYEINANALNVNGQYVLQTEFELELDHNDPLSKDARFNDREFEGSFRVEINKDKTITLIHSDMSLDSRLEPMHGFTEEEVEDYYNRFPNERGLI</sequence>
<dbReference type="RefSeq" id="WP_126297581.1">
    <property type="nucleotide sequence ID" value="NZ_BBUJ01000003.1"/>
</dbReference>
<gene>
    <name evidence="1" type="ORF">JBJ86_15435</name>
</gene>
<reference evidence="1" key="2">
    <citation type="submission" date="2019-10" db="EMBL/GenBank/DDBJ databases">
        <authorList>
            <consortium name="NCBI Pathogen Detection Project"/>
        </authorList>
    </citation>
    <scope>NUCLEOTIDE SEQUENCE</scope>
    <source>
        <strain evidence="1">AZ00058701</strain>
    </source>
</reference>
<reference evidence="1" key="1">
    <citation type="journal article" date="2018" name="Genome Biol.">
        <title>SKESA: strategic k-mer extension for scrupulous assemblies.</title>
        <authorList>
            <person name="Souvorov A."/>
            <person name="Agarwala R."/>
            <person name="Lipman D.J."/>
        </authorList>
    </citation>
    <scope>NUCLEOTIDE SEQUENCE</scope>
    <source>
        <strain evidence="1">AZ00058701</strain>
    </source>
</reference>
<dbReference type="EMBL" id="DACWHX010000031">
    <property type="protein sequence ID" value="HAU1881631.1"/>
    <property type="molecule type" value="Genomic_DNA"/>
</dbReference>
<dbReference type="AlphaFoldDB" id="A0AAN5PJG6"/>
<dbReference type="Proteomes" id="UP000866496">
    <property type="component" value="Unassembled WGS sequence"/>
</dbReference>
<evidence type="ECO:0000313" key="1">
    <source>
        <dbReference type="EMBL" id="HAU1881631.1"/>
    </source>
</evidence>
<proteinExistence type="predicted"/>
<name>A0AAN5PJG6_LEGPN</name>
<evidence type="ECO:0000313" key="2">
    <source>
        <dbReference type="Proteomes" id="UP000866496"/>
    </source>
</evidence>